<protein>
    <recommendedName>
        <fullName evidence="11">RRM domain-containing protein</fullName>
    </recommendedName>
</protein>
<dbReference type="SUPFAM" id="SSF54928">
    <property type="entry name" value="RNA-binding domain, RBD"/>
    <property type="match status" value="1"/>
</dbReference>
<sequence>MEASRKFTLDASSEGAAKLKAIVKAKLSEFIGNYSDDVLVEYVVVLVSHGKQPSQAIVDLEAFLGNESKAFVTWLWDHLTTHQDLYMGTKEEKHLHMDTDEDKQLAMDTKQETKPQNGRGGRTIASVVAVNEGAAAVVHTEDEDGLATFEGTRSESRPEVGRYSMRRGQHREKSLHSEKKRARSPEIWTRKGRGRPDMIEMSPPDVKASRRLLISAVREAVAESARLASTRSAMLKAESGSKHLPSAVSPDVDVQGPDLEVVHADAFMQDMQIPEVFHETSEVQERPSSVWDRLGVQDNERSIRDEVFERVVRDNDMGEEETHKSFLNGARINSEYTEHRPRWTKGPERNNRNGSRRIYLGGMQQNFKFGLGENDQLPDATPNGLEQGLPLQVAIYSRNQIWLDRHPLQSYNPTYDTCGISPTNDNGMFAKREFEQVDDGKAALYAQLNPNDVLEMKKRLRQVQLEMTKLRARQAEVSKEVQKTPVSGMRPLLFQPSQEDINARSIFVSNVHFAATKAALAVHFGHCGEIVRVTLLADVATGKPKGSAYVEFSTKEAVKKALALNESSLLSRTLKVVRKDDAAVEMITPPIVHASMQRSHPPIAHPFSRDSVLRGKLHMLRRPAGIRKPFSGTSHLQWKREGSLTGASANDGVAMATGQRFGHGPVRLTRSLSYVRVAPYATH</sequence>
<dbReference type="Gene3D" id="3.30.70.330">
    <property type="match status" value="1"/>
</dbReference>
<keyword evidence="7" id="KW-0539">Nucleus</keyword>
<keyword evidence="8" id="KW-0694">RNA-binding</keyword>
<feature type="region of interest" description="Disordered" evidence="10">
    <location>
        <begin position="149"/>
        <end position="185"/>
    </location>
</feature>
<dbReference type="PROSITE" id="PS50102">
    <property type="entry name" value="RRM"/>
    <property type="match status" value="1"/>
</dbReference>
<comment type="subcellular location">
    <subcellularLocation>
        <location evidence="1">Nucleus</location>
    </subcellularLocation>
</comment>
<name>A0ABP0U4M7_9BRYO</name>
<dbReference type="PANTHER" id="PTHR14738">
    <property type="entry name" value="ZINC FINGER CCCH DOMAIN-CONTAINING PROTEIN 14"/>
    <property type="match status" value="1"/>
</dbReference>
<evidence type="ECO:0000256" key="5">
    <source>
        <dbReference type="ARBA" id="ARBA00022771"/>
    </source>
</evidence>
<dbReference type="InterPro" id="IPR012677">
    <property type="entry name" value="Nucleotide-bd_a/b_plait_sf"/>
</dbReference>
<feature type="coiled-coil region" evidence="9">
    <location>
        <begin position="453"/>
        <end position="480"/>
    </location>
</feature>
<evidence type="ECO:0000313" key="12">
    <source>
        <dbReference type="EMBL" id="CAK9212797.1"/>
    </source>
</evidence>
<keyword evidence="9" id="KW-0175">Coiled coil</keyword>
<keyword evidence="3" id="KW-0479">Metal-binding</keyword>
<accession>A0ABP0U4M7</accession>
<dbReference type="InterPro" id="IPR040366">
    <property type="entry name" value="Nab2/ZC3H14"/>
</dbReference>
<evidence type="ECO:0000256" key="3">
    <source>
        <dbReference type="ARBA" id="ARBA00022723"/>
    </source>
</evidence>
<dbReference type="Pfam" id="PF00076">
    <property type="entry name" value="RRM_1"/>
    <property type="match status" value="1"/>
</dbReference>
<evidence type="ECO:0000313" key="13">
    <source>
        <dbReference type="Proteomes" id="UP001497512"/>
    </source>
</evidence>
<comment type="similarity">
    <text evidence="2">Belongs to the ZC3H14 family.</text>
</comment>
<dbReference type="InterPro" id="IPR000504">
    <property type="entry name" value="RRM_dom"/>
</dbReference>
<evidence type="ECO:0000256" key="7">
    <source>
        <dbReference type="ARBA" id="ARBA00023242"/>
    </source>
</evidence>
<dbReference type="Gene3D" id="1.20.1390.10">
    <property type="entry name" value="PWI domain"/>
    <property type="match status" value="1"/>
</dbReference>
<evidence type="ECO:0000256" key="9">
    <source>
        <dbReference type="SAM" id="Coils"/>
    </source>
</evidence>
<evidence type="ECO:0000256" key="2">
    <source>
        <dbReference type="ARBA" id="ARBA00008423"/>
    </source>
</evidence>
<evidence type="ECO:0000259" key="11">
    <source>
        <dbReference type="PROSITE" id="PS50102"/>
    </source>
</evidence>
<dbReference type="Proteomes" id="UP001497512">
    <property type="component" value="Chromosome 19"/>
</dbReference>
<dbReference type="Pfam" id="PF01480">
    <property type="entry name" value="PWI"/>
    <property type="match status" value="1"/>
</dbReference>
<evidence type="ECO:0000256" key="4">
    <source>
        <dbReference type="ARBA" id="ARBA00022737"/>
    </source>
</evidence>
<dbReference type="InterPro" id="IPR035979">
    <property type="entry name" value="RBD_domain_sf"/>
</dbReference>
<evidence type="ECO:0000256" key="1">
    <source>
        <dbReference type="ARBA" id="ARBA00004123"/>
    </source>
</evidence>
<evidence type="ECO:0000256" key="6">
    <source>
        <dbReference type="ARBA" id="ARBA00022833"/>
    </source>
</evidence>
<keyword evidence="13" id="KW-1185">Reference proteome</keyword>
<reference evidence="12" key="1">
    <citation type="submission" date="2024-02" db="EMBL/GenBank/DDBJ databases">
        <authorList>
            <consortium name="ELIXIR-Norway"/>
            <consortium name="Elixir Norway"/>
        </authorList>
    </citation>
    <scope>NUCLEOTIDE SEQUENCE</scope>
</reference>
<organism evidence="12 13">
    <name type="scientific">Sphagnum troendelagicum</name>
    <dbReference type="NCBI Taxonomy" id="128251"/>
    <lineage>
        <taxon>Eukaryota</taxon>
        <taxon>Viridiplantae</taxon>
        <taxon>Streptophyta</taxon>
        <taxon>Embryophyta</taxon>
        <taxon>Bryophyta</taxon>
        <taxon>Sphagnophytina</taxon>
        <taxon>Sphagnopsida</taxon>
        <taxon>Sphagnales</taxon>
        <taxon>Sphagnaceae</taxon>
        <taxon>Sphagnum</taxon>
    </lineage>
</organism>
<evidence type="ECO:0000256" key="8">
    <source>
        <dbReference type="PROSITE-ProRule" id="PRU00176"/>
    </source>
</evidence>
<dbReference type="PANTHER" id="PTHR14738:SF29">
    <property type="entry name" value="ZINC FINGER CCCH DOMAIN-CONTAINING PROTEIN 14"/>
    <property type="match status" value="1"/>
</dbReference>
<gene>
    <name evidence="12" type="ORF">CSSPTR1EN2_LOCUS11416</name>
</gene>
<keyword evidence="5" id="KW-0863">Zinc-finger</keyword>
<proteinExistence type="inferred from homology"/>
<evidence type="ECO:0000256" key="10">
    <source>
        <dbReference type="SAM" id="MobiDB-lite"/>
    </source>
</evidence>
<feature type="domain" description="RRM" evidence="11">
    <location>
        <begin position="504"/>
        <end position="581"/>
    </location>
</feature>
<keyword evidence="6" id="KW-0862">Zinc</keyword>
<keyword evidence="4" id="KW-0677">Repeat</keyword>
<dbReference type="SMART" id="SM00360">
    <property type="entry name" value="RRM"/>
    <property type="match status" value="1"/>
</dbReference>
<dbReference type="EMBL" id="OZ019911">
    <property type="protein sequence ID" value="CAK9212797.1"/>
    <property type="molecule type" value="Genomic_DNA"/>
</dbReference>
<dbReference type="InterPro" id="IPR002483">
    <property type="entry name" value="PWI_dom"/>
</dbReference>